<accession>A0A0A9CVK2</accession>
<evidence type="ECO:0000313" key="3">
    <source>
        <dbReference type="EMBL" id="JAD80374.1"/>
    </source>
</evidence>
<evidence type="ECO:0008006" key="4">
    <source>
        <dbReference type="Google" id="ProtNLM"/>
    </source>
</evidence>
<reference evidence="3" key="1">
    <citation type="submission" date="2014-09" db="EMBL/GenBank/DDBJ databases">
        <authorList>
            <person name="Magalhaes I.L.F."/>
            <person name="Oliveira U."/>
            <person name="Santos F.R."/>
            <person name="Vidigal T.H.D.A."/>
            <person name="Brescovit A.D."/>
            <person name="Santos A.J."/>
        </authorList>
    </citation>
    <scope>NUCLEOTIDE SEQUENCE</scope>
    <source>
        <tissue evidence="3">Shoot tissue taken approximately 20 cm above the soil surface</tissue>
    </source>
</reference>
<reference evidence="3" key="2">
    <citation type="journal article" date="2015" name="Data Brief">
        <title>Shoot transcriptome of the giant reed, Arundo donax.</title>
        <authorList>
            <person name="Barrero R.A."/>
            <person name="Guerrero F.D."/>
            <person name="Moolhuijzen P."/>
            <person name="Goolsby J.A."/>
            <person name="Tidwell J."/>
            <person name="Bellgard S.E."/>
            <person name="Bellgard M.I."/>
        </authorList>
    </citation>
    <scope>NUCLEOTIDE SEQUENCE</scope>
    <source>
        <tissue evidence="3">Shoot tissue taken approximately 20 cm above the soil surface</tissue>
    </source>
</reference>
<evidence type="ECO:0000256" key="1">
    <source>
        <dbReference type="ARBA" id="ARBA00022737"/>
    </source>
</evidence>
<dbReference type="Gene3D" id="1.25.40.10">
    <property type="entry name" value="Tetratricopeptide repeat domain"/>
    <property type="match status" value="1"/>
</dbReference>
<dbReference type="NCBIfam" id="TIGR00756">
    <property type="entry name" value="PPR"/>
    <property type="match status" value="1"/>
</dbReference>
<proteinExistence type="predicted"/>
<protein>
    <recommendedName>
        <fullName evidence="4">Pentatricopeptide repeat-containing protein</fullName>
    </recommendedName>
</protein>
<sequence>MVHLIEEGLLEESDSLFLSMQKNGCAPDSRMLNSVVRRLLQRGEVSRGGVYLSIIDKNHFSLEASTASLLSSVSSGGKYQHYQKFLPEKYWSSMESTNG</sequence>
<name>A0A0A9CVK2_ARUDO</name>
<keyword evidence="1" id="KW-0677">Repeat</keyword>
<dbReference type="AlphaFoldDB" id="A0A0A9CVK2"/>
<dbReference type="InterPro" id="IPR002885">
    <property type="entry name" value="PPR_rpt"/>
</dbReference>
<dbReference type="EMBL" id="GBRH01217521">
    <property type="protein sequence ID" value="JAD80374.1"/>
    <property type="molecule type" value="Transcribed_RNA"/>
</dbReference>
<keyword evidence="2" id="KW-0809">Transit peptide</keyword>
<organism evidence="3">
    <name type="scientific">Arundo donax</name>
    <name type="common">Giant reed</name>
    <name type="synonym">Donax arundinaceus</name>
    <dbReference type="NCBI Taxonomy" id="35708"/>
    <lineage>
        <taxon>Eukaryota</taxon>
        <taxon>Viridiplantae</taxon>
        <taxon>Streptophyta</taxon>
        <taxon>Embryophyta</taxon>
        <taxon>Tracheophyta</taxon>
        <taxon>Spermatophyta</taxon>
        <taxon>Magnoliopsida</taxon>
        <taxon>Liliopsida</taxon>
        <taxon>Poales</taxon>
        <taxon>Poaceae</taxon>
        <taxon>PACMAD clade</taxon>
        <taxon>Arundinoideae</taxon>
        <taxon>Arundineae</taxon>
        <taxon>Arundo</taxon>
    </lineage>
</organism>
<dbReference type="InterPro" id="IPR011990">
    <property type="entry name" value="TPR-like_helical_dom_sf"/>
</dbReference>
<evidence type="ECO:0000256" key="2">
    <source>
        <dbReference type="ARBA" id="ARBA00022946"/>
    </source>
</evidence>